<keyword evidence="2" id="KW-0732">Signal</keyword>
<feature type="signal peptide" evidence="2">
    <location>
        <begin position="1"/>
        <end position="30"/>
    </location>
</feature>
<proteinExistence type="predicted"/>
<gene>
    <name evidence="5" type="primary">LOC106776644</name>
</gene>
<feature type="region of interest" description="Disordered" evidence="1">
    <location>
        <begin position="410"/>
        <end position="658"/>
    </location>
</feature>
<reference evidence="4" key="1">
    <citation type="journal article" date="2014" name="Nat. Commun.">
        <title>Genome sequence of mungbean and insights into evolution within Vigna species.</title>
        <authorList>
            <person name="Kang Y.J."/>
            <person name="Kim S.K."/>
            <person name="Kim M.Y."/>
            <person name="Lestari P."/>
            <person name="Kim K.H."/>
            <person name="Ha B.K."/>
            <person name="Jun T.H."/>
            <person name="Hwang W.J."/>
            <person name="Lee T."/>
            <person name="Lee J."/>
            <person name="Shim S."/>
            <person name="Yoon M.Y."/>
            <person name="Jang Y.E."/>
            <person name="Han K.S."/>
            <person name="Taeprayoon P."/>
            <person name="Yoon N."/>
            <person name="Somta P."/>
            <person name="Tanya P."/>
            <person name="Kim K.S."/>
            <person name="Gwag J.G."/>
            <person name="Moon J.K."/>
            <person name="Lee Y.H."/>
            <person name="Park B.S."/>
            <person name="Bombarely A."/>
            <person name="Doyle J.J."/>
            <person name="Jackson S.A."/>
            <person name="Schafleitner R."/>
            <person name="Srinives P."/>
            <person name="Varshney R.K."/>
            <person name="Lee S.H."/>
        </authorList>
    </citation>
    <scope>NUCLEOTIDE SEQUENCE [LARGE SCALE GENOMIC DNA]</scope>
    <source>
        <strain evidence="4">cv. VC1973A</strain>
    </source>
</reference>
<evidence type="ECO:0000313" key="4">
    <source>
        <dbReference type="Proteomes" id="UP000087766"/>
    </source>
</evidence>
<evidence type="ECO:0000313" key="5">
    <source>
        <dbReference type="RefSeq" id="XP_022631578.1"/>
    </source>
</evidence>
<dbReference type="PANTHER" id="PTHR31189:SF7">
    <property type="entry name" value="OS03G0197300 PROTEIN"/>
    <property type="match status" value="1"/>
</dbReference>
<dbReference type="KEGG" id="vra:106776644"/>
<accession>A0A3Q0EHQ4</accession>
<dbReference type="Pfam" id="PF00190">
    <property type="entry name" value="Cupin_1"/>
    <property type="match status" value="1"/>
</dbReference>
<dbReference type="RefSeq" id="XP_022631578.1">
    <property type="nucleotide sequence ID" value="XM_022775857.1"/>
</dbReference>
<dbReference type="InterPro" id="IPR006045">
    <property type="entry name" value="Cupin_1"/>
</dbReference>
<dbReference type="PANTHER" id="PTHR31189">
    <property type="entry name" value="OS03G0336100 PROTEIN-RELATED"/>
    <property type="match status" value="1"/>
</dbReference>
<dbReference type="CDD" id="cd02245">
    <property type="entry name" value="cupin_7S_vicilin-like_C"/>
    <property type="match status" value="1"/>
</dbReference>
<dbReference type="SMART" id="SM00835">
    <property type="entry name" value="Cupin_1"/>
    <property type="match status" value="1"/>
</dbReference>
<evidence type="ECO:0000259" key="3">
    <source>
        <dbReference type="SMART" id="SM00835"/>
    </source>
</evidence>
<dbReference type="CDD" id="cd02244">
    <property type="entry name" value="cupin_7S_vicilin-like_N"/>
    <property type="match status" value="1"/>
</dbReference>
<sequence>MLTMEPQRKALALSWILIFFLSISLCGVKASSEGHHGEPQEGPLVTKDQRTTLLATEFGQITALDIKEEPDKLPYHLQFITLEPNSLFLPVLLHADMVFYVHTGSGKLTWAYDDDTGTIPLREGDVCNLNEGSVFYIQSDLEAERRKLRIYAMLTNTEDNTYNPSIGAYSRIDQLVKGFDKRIMQAALKVPDDLIEEIINKKNTPAVVHADSKKTNIVKTLEASFLKKFVGVGSSSNTLEKYNILDHEPDFKNRYGRSVAVSKKQLKSLKRTNIGFLMVQLNEGSIMGPHWNPKAAELAVAVAGKGMVRVVNGSSNEGDTVRQSMRFKVNAGDAFVVPRFHSMAQMAFNDEPFVFLGFSTSAKDNHPQFFTGKGSVLHNLDKHILATSLGVSDRTVDELRRSPRDSIIFACPSCAEEEESTMKEEEREREEEEEERERKEEESERKREEEEERKREEEEDRERERKREREEEEAKIQQEEREKKREEEEEREQEEGGREKKREREEERVREEEEAKRQQEKREKKREKEKGKEAEAKKEQEKREMRRQEEAEKEQEQDKRGGEGEEEAAAQKEQEQAKREQEKREKKRQEEEQSEGKEEDPTWWERPRREQGKGSEEEVAEQEQEQAKRQQEEREKRREHESDPVHFEGRRALKVRNL</sequence>
<dbReference type="Proteomes" id="UP000087766">
    <property type="component" value="Chromosome 11"/>
</dbReference>
<feature type="compositionally biased region" description="Basic and acidic residues" evidence="1">
    <location>
        <begin position="625"/>
        <end position="651"/>
    </location>
</feature>
<feature type="compositionally biased region" description="Basic and acidic residues" evidence="1">
    <location>
        <begin position="494"/>
        <end position="616"/>
    </location>
</feature>
<feature type="domain" description="Cupin type-1" evidence="3">
    <location>
        <begin position="242"/>
        <end position="397"/>
    </location>
</feature>
<keyword evidence="4" id="KW-1185">Reference proteome</keyword>
<dbReference type="SMR" id="A0A3Q0EHQ4"/>
<feature type="chain" id="PRO_5018289544" evidence="2">
    <location>
        <begin position="31"/>
        <end position="658"/>
    </location>
</feature>
<dbReference type="InterPro" id="IPR014710">
    <property type="entry name" value="RmlC-like_jellyroll"/>
</dbReference>
<dbReference type="InterPro" id="IPR050253">
    <property type="entry name" value="Seed_Storage-Functional"/>
</dbReference>
<protein>
    <submittedName>
        <fullName evidence="5">Vicilin-like seed storage protein At2g18540</fullName>
    </submittedName>
</protein>
<evidence type="ECO:0000256" key="1">
    <source>
        <dbReference type="SAM" id="MobiDB-lite"/>
    </source>
</evidence>
<dbReference type="Gene3D" id="2.60.120.10">
    <property type="entry name" value="Jelly Rolls"/>
    <property type="match status" value="2"/>
</dbReference>
<organism evidence="4 5">
    <name type="scientific">Vigna radiata var. radiata</name>
    <name type="common">Mung bean</name>
    <name type="synonym">Phaseolus aureus</name>
    <dbReference type="NCBI Taxonomy" id="3916"/>
    <lineage>
        <taxon>Eukaryota</taxon>
        <taxon>Viridiplantae</taxon>
        <taxon>Streptophyta</taxon>
        <taxon>Embryophyta</taxon>
        <taxon>Tracheophyta</taxon>
        <taxon>Spermatophyta</taxon>
        <taxon>Magnoliopsida</taxon>
        <taxon>eudicotyledons</taxon>
        <taxon>Gunneridae</taxon>
        <taxon>Pentapetalae</taxon>
        <taxon>rosids</taxon>
        <taxon>fabids</taxon>
        <taxon>Fabales</taxon>
        <taxon>Fabaceae</taxon>
        <taxon>Papilionoideae</taxon>
        <taxon>50 kb inversion clade</taxon>
        <taxon>NPAAA clade</taxon>
        <taxon>indigoferoid/millettioid clade</taxon>
        <taxon>Phaseoleae</taxon>
        <taxon>Vigna</taxon>
    </lineage>
</organism>
<name>A0A3Q0EHQ4_VIGRR</name>
<feature type="compositionally biased region" description="Basic and acidic residues" evidence="1">
    <location>
        <begin position="436"/>
        <end position="486"/>
    </location>
</feature>
<reference evidence="5" key="2">
    <citation type="submission" date="2025-08" db="UniProtKB">
        <authorList>
            <consortium name="RefSeq"/>
        </authorList>
    </citation>
    <scope>IDENTIFICATION</scope>
    <source>
        <tissue evidence="5">Leaf</tissue>
    </source>
</reference>
<dbReference type="SUPFAM" id="SSF51182">
    <property type="entry name" value="RmlC-like cupins"/>
    <property type="match status" value="1"/>
</dbReference>
<dbReference type="OrthoDB" id="1932894at2759"/>
<dbReference type="InterPro" id="IPR011051">
    <property type="entry name" value="RmlC_Cupin_sf"/>
</dbReference>
<dbReference type="AlphaFoldDB" id="A0A3Q0EHQ4"/>
<dbReference type="GeneID" id="106776644"/>
<evidence type="ECO:0000256" key="2">
    <source>
        <dbReference type="SAM" id="SignalP"/>
    </source>
</evidence>